<dbReference type="GO" id="GO:0016887">
    <property type="term" value="F:ATP hydrolysis activity"/>
    <property type="evidence" value="ECO:0007669"/>
    <property type="project" value="InterPro"/>
</dbReference>
<dbReference type="Pfam" id="PF12399">
    <property type="entry name" value="BCA_ABC_TP_C"/>
    <property type="match status" value="1"/>
</dbReference>
<dbReference type="Pfam" id="PF00501">
    <property type="entry name" value="AMP-binding"/>
    <property type="match status" value="1"/>
</dbReference>
<dbReference type="Gene3D" id="3.40.50.12780">
    <property type="entry name" value="N-terminal domain of ligase-like"/>
    <property type="match status" value="1"/>
</dbReference>
<name>A0A974PP98_9HYPH</name>
<feature type="domain" description="ABC transporter" evidence="4">
    <location>
        <begin position="493"/>
        <end position="741"/>
    </location>
</feature>
<dbReference type="InterPro" id="IPR051120">
    <property type="entry name" value="ABC_AA/LPS_Transport"/>
</dbReference>
<dbReference type="KEGG" id="xdi:EZH22_02145"/>
<dbReference type="InterPro" id="IPR003439">
    <property type="entry name" value="ABC_transporter-like_ATP-bd"/>
</dbReference>
<dbReference type="InterPro" id="IPR027417">
    <property type="entry name" value="P-loop_NTPase"/>
</dbReference>
<dbReference type="PANTHER" id="PTHR45772:SF1">
    <property type="entry name" value="ABC TRANSPORTER ATP-BINDING PROTEIN"/>
    <property type="match status" value="1"/>
</dbReference>
<dbReference type="InterPro" id="IPR000873">
    <property type="entry name" value="AMP-dep_synth/lig_dom"/>
</dbReference>
<evidence type="ECO:0000256" key="3">
    <source>
        <dbReference type="ARBA" id="ARBA00022840"/>
    </source>
</evidence>
<evidence type="ECO:0000313" key="5">
    <source>
        <dbReference type="EMBL" id="QRG07258.1"/>
    </source>
</evidence>
<dbReference type="GO" id="GO:0005524">
    <property type="term" value="F:ATP binding"/>
    <property type="evidence" value="ECO:0007669"/>
    <property type="project" value="UniProtKB-KW"/>
</dbReference>
<dbReference type="Proteomes" id="UP000596427">
    <property type="component" value="Chromosome"/>
</dbReference>
<dbReference type="CDD" id="cd03219">
    <property type="entry name" value="ABC_Mj1267_LivG_branched"/>
    <property type="match status" value="1"/>
</dbReference>
<evidence type="ECO:0000256" key="1">
    <source>
        <dbReference type="ARBA" id="ARBA00022448"/>
    </source>
</evidence>
<organism evidence="5 6">
    <name type="scientific">Xanthobacter dioxanivorans</name>
    <dbReference type="NCBI Taxonomy" id="2528964"/>
    <lineage>
        <taxon>Bacteria</taxon>
        <taxon>Pseudomonadati</taxon>
        <taxon>Pseudomonadota</taxon>
        <taxon>Alphaproteobacteria</taxon>
        <taxon>Hyphomicrobiales</taxon>
        <taxon>Xanthobacteraceae</taxon>
        <taxon>Xanthobacter</taxon>
    </lineage>
</organism>
<evidence type="ECO:0000256" key="2">
    <source>
        <dbReference type="ARBA" id="ARBA00022741"/>
    </source>
</evidence>
<dbReference type="InterPro" id="IPR003593">
    <property type="entry name" value="AAA+_ATPase"/>
</dbReference>
<gene>
    <name evidence="5" type="ORF">EZH22_02145</name>
</gene>
<dbReference type="SUPFAM" id="SSF56801">
    <property type="entry name" value="Acetyl-CoA synthetase-like"/>
    <property type="match status" value="1"/>
</dbReference>
<evidence type="ECO:0000259" key="4">
    <source>
        <dbReference type="PROSITE" id="PS50893"/>
    </source>
</evidence>
<dbReference type="FunFam" id="3.40.50.300:FF:000421">
    <property type="entry name" value="Branched-chain amino acid ABC transporter ATP-binding protein"/>
    <property type="match status" value="1"/>
</dbReference>
<dbReference type="SMART" id="SM00382">
    <property type="entry name" value="AAA"/>
    <property type="match status" value="1"/>
</dbReference>
<evidence type="ECO:0000313" key="6">
    <source>
        <dbReference type="Proteomes" id="UP000596427"/>
    </source>
</evidence>
<dbReference type="GO" id="GO:0005886">
    <property type="term" value="C:plasma membrane"/>
    <property type="evidence" value="ECO:0007669"/>
    <property type="project" value="TreeGrafter"/>
</dbReference>
<keyword evidence="3 5" id="KW-0067">ATP-binding</keyword>
<keyword evidence="1" id="KW-0813">Transport</keyword>
<dbReference type="PROSITE" id="PS50893">
    <property type="entry name" value="ABC_TRANSPORTER_2"/>
    <property type="match status" value="1"/>
</dbReference>
<dbReference type="PANTHER" id="PTHR45772">
    <property type="entry name" value="CONSERVED COMPONENT OF ABC TRANSPORTER FOR NATURAL AMINO ACIDS-RELATED"/>
    <property type="match status" value="1"/>
</dbReference>
<proteinExistence type="predicted"/>
<protein>
    <submittedName>
        <fullName evidence="5">ATP-binding cassette domain-containing protein</fullName>
    </submittedName>
</protein>
<dbReference type="EMBL" id="CP063362">
    <property type="protein sequence ID" value="QRG07258.1"/>
    <property type="molecule type" value="Genomic_DNA"/>
</dbReference>
<dbReference type="Pfam" id="PF00005">
    <property type="entry name" value="ABC_tran"/>
    <property type="match status" value="1"/>
</dbReference>
<dbReference type="AlphaFoldDB" id="A0A974PP98"/>
<dbReference type="InterPro" id="IPR042099">
    <property type="entry name" value="ANL_N_sf"/>
</dbReference>
<keyword evidence="2" id="KW-0547">Nucleotide-binding</keyword>
<keyword evidence="6" id="KW-1185">Reference proteome</keyword>
<reference evidence="5 6" key="1">
    <citation type="submission" date="2020-10" db="EMBL/GenBank/DDBJ databases">
        <title>Degradation of 1,4-Dioxane by Xanthobacter sp. YN2, via a Novel Group-2 Soluble Di-Iron Monooxygenase.</title>
        <authorList>
            <person name="Ma F."/>
            <person name="Wang Y."/>
            <person name="Yang J."/>
            <person name="Guo H."/>
            <person name="Su D."/>
            <person name="Yu L."/>
        </authorList>
    </citation>
    <scope>NUCLEOTIDE SEQUENCE [LARGE SCALE GENOMIC DNA]</scope>
    <source>
        <strain evidence="5 6">YN2</strain>
    </source>
</reference>
<sequence length="748" mass="78618">MNHALDHTTLAVGQADAPPGETLPGALVAAARHHAARPALRHKTGGIWRTWTFADYLARTAAMARLLDGAGFTGAGLLVSVGENRPELYAAALGAQGLGAAVMPLGPEFLRRYGAPEADPALVLCENEEAARAWRAVSRNRASVLRLDELGPSPEEAREDGIAWFAWRAATVDGDQTALVLHTDGADGAPRPVALSHRRLLAAGKAAVSRLELASSDRLMAFLPASGIADAAGSLVQPLLSGCCVHCVEGPASFPIDLRVVAPTVLPAPARVFELIDRDAGRRLSGGGPLVRALARAAENGVPGAGLVFAAPLRNTLGISACRLAFVTSGELGSAAATRLMTFGLPLDMDLGLAEDGSPLSRAGTPADAASLLRHVEALLRGEAGIDRARVTRDPVGLRARIALAPMAGDTEDGAAARARAATAVERVNARLVAESHRQPVSIVALELAPDGFGPQELTLEGEVRHAMPTAIVLAADDTRTQRASRAQGKVLMAVSDVAVAFGGVKALTDVSLAIHEGEILSIIGPNGAGKTSLLNVINGVYHPRAGSITFAGKVRARMRPAFAARSGIGRTFQHVSLFKGMNVIDNVLVGRAARFRGTLLGKLLRLPSTAAEERREREAAERILAFLELEHLRKAPVASLPYGVQKRVELARALATEPRLLLLDEPMAGMTHEEKRDMCGFIRRVNESFGTTILIIEHDIGVVMGLSDRVVVLNYGRKIADGTPDEVRADREVIAAYLGSAAVGEAA</sequence>
<accession>A0A974PP98</accession>
<dbReference type="SUPFAM" id="SSF52540">
    <property type="entry name" value="P-loop containing nucleoside triphosphate hydrolases"/>
    <property type="match status" value="1"/>
</dbReference>
<dbReference type="InterPro" id="IPR032823">
    <property type="entry name" value="BCA_ABC_TP_C"/>
</dbReference>
<dbReference type="Gene3D" id="3.40.50.300">
    <property type="entry name" value="P-loop containing nucleotide triphosphate hydrolases"/>
    <property type="match status" value="1"/>
</dbReference>